<proteinExistence type="predicted"/>
<evidence type="ECO:0000313" key="3">
    <source>
        <dbReference type="Proteomes" id="UP001174909"/>
    </source>
</evidence>
<evidence type="ECO:0000313" key="2">
    <source>
        <dbReference type="EMBL" id="CAI8007472.1"/>
    </source>
</evidence>
<dbReference type="AlphaFoldDB" id="A0AA35RC57"/>
<organism evidence="2 3">
    <name type="scientific">Geodia barretti</name>
    <name type="common">Barrett's horny sponge</name>
    <dbReference type="NCBI Taxonomy" id="519541"/>
    <lineage>
        <taxon>Eukaryota</taxon>
        <taxon>Metazoa</taxon>
        <taxon>Porifera</taxon>
        <taxon>Demospongiae</taxon>
        <taxon>Heteroscleromorpha</taxon>
        <taxon>Tetractinellida</taxon>
        <taxon>Astrophorina</taxon>
        <taxon>Geodiidae</taxon>
        <taxon>Geodia</taxon>
    </lineage>
</organism>
<dbReference type="Pfam" id="PF00248">
    <property type="entry name" value="Aldo_ket_red"/>
    <property type="match status" value="1"/>
</dbReference>
<reference evidence="2" key="1">
    <citation type="submission" date="2023-03" db="EMBL/GenBank/DDBJ databases">
        <authorList>
            <person name="Steffen K."/>
            <person name="Cardenas P."/>
        </authorList>
    </citation>
    <scope>NUCLEOTIDE SEQUENCE</scope>
</reference>
<keyword evidence="3" id="KW-1185">Reference proteome</keyword>
<feature type="domain" description="NADP-dependent oxidoreductase" evidence="1">
    <location>
        <begin position="17"/>
        <end position="249"/>
    </location>
</feature>
<accession>A0AA35RC57</accession>
<evidence type="ECO:0000259" key="1">
    <source>
        <dbReference type="Pfam" id="PF00248"/>
    </source>
</evidence>
<gene>
    <name evidence="2" type="ORF">GBAR_LOCUS5221</name>
</gene>
<sequence length="251" mass="27988">MRLSVIGTGGLLAHYWEGESGHPPPEEKRRIYLRAAEAGINLFDMGYGDEIHIPEELKGNTDERHFSLKVGDPAAADLEGIIDGHLVNLRRDAIDILRVHYYAYMKDAQLRKRITDLKQMGKVRSLCTIRHFEEDQDAYITRGPEKAADADLVIYNYVCRDQAAGIRASSKAGKGVLVMKALGGQYLSWQHKTGTDWTQATEETLVKLSPLGESMRSELPLVYSFTAGPWNELVESEKKISPTGKALSWGA</sequence>
<dbReference type="InterPro" id="IPR023210">
    <property type="entry name" value="NADP_OxRdtase_dom"/>
</dbReference>
<comment type="caution">
    <text evidence="2">The sequence shown here is derived from an EMBL/GenBank/DDBJ whole genome shotgun (WGS) entry which is preliminary data.</text>
</comment>
<dbReference type="InterPro" id="IPR036812">
    <property type="entry name" value="NAD(P)_OxRdtase_dom_sf"/>
</dbReference>
<dbReference type="SUPFAM" id="SSF51430">
    <property type="entry name" value="NAD(P)-linked oxidoreductase"/>
    <property type="match status" value="1"/>
</dbReference>
<dbReference type="Proteomes" id="UP001174909">
    <property type="component" value="Unassembled WGS sequence"/>
</dbReference>
<dbReference type="EMBL" id="CASHTH010000780">
    <property type="protein sequence ID" value="CAI8007472.1"/>
    <property type="molecule type" value="Genomic_DNA"/>
</dbReference>
<dbReference type="Gene3D" id="3.20.20.100">
    <property type="entry name" value="NADP-dependent oxidoreductase domain"/>
    <property type="match status" value="1"/>
</dbReference>
<name>A0AA35RC57_GEOBA</name>
<protein>
    <recommendedName>
        <fullName evidence="1">NADP-dependent oxidoreductase domain-containing protein</fullName>
    </recommendedName>
</protein>